<comment type="caution">
    <text evidence="2">The sequence shown here is derived from an EMBL/GenBank/DDBJ whole genome shotgun (WGS) entry which is preliminary data.</text>
</comment>
<evidence type="ECO:0000313" key="2">
    <source>
        <dbReference type="EMBL" id="RGE87783.1"/>
    </source>
</evidence>
<keyword evidence="1" id="KW-0175">Coiled coil</keyword>
<gene>
    <name evidence="2" type="ORF">DW016_06590</name>
</gene>
<dbReference type="Proteomes" id="UP000261080">
    <property type="component" value="Unassembled WGS sequence"/>
</dbReference>
<sequence>MTQETLNYVVEKTKELIAAPSCSQEAKDAAQAWLDAVGTEHEAKETKNYIAELEEDIVTADGLVAFAESEAGAQVFGVEKAKEVAAHGKELVAQGKPYCDCPACAAVEAILSKKDELLV</sequence>
<organism evidence="2 3">
    <name type="scientific">Sellimonas intestinalis</name>
    <dbReference type="NCBI Taxonomy" id="1653434"/>
    <lineage>
        <taxon>Bacteria</taxon>
        <taxon>Bacillati</taxon>
        <taxon>Bacillota</taxon>
        <taxon>Clostridia</taxon>
        <taxon>Lachnospirales</taxon>
        <taxon>Lachnospiraceae</taxon>
        <taxon>Sellimonas</taxon>
    </lineage>
</organism>
<name>A0A3E3K2L8_9FIRM</name>
<dbReference type="EMBL" id="QVLX01000003">
    <property type="protein sequence ID" value="RGE87783.1"/>
    <property type="molecule type" value="Genomic_DNA"/>
</dbReference>
<reference evidence="2 3" key="1">
    <citation type="submission" date="2018-08" db="EMBL/GenBank/DDBJ databases">
        <title>A genome reference for cultivated species of the human gut microbiota.</title>
        <authorList>
            <person name="Zou Y."/>
            <person name="Xue W."/>
            <person name="Luo G."/>
        </authorList>
    </citation>
    <scope>NUCLEOTIDE SEQUENCE [LARGE SCALE GENOMIC DNA]</scope>
    <source>
        <strain evidence="2 3">AF37-2AT</strain>
    </source>
</reference>
<dbReference type="GeneID" id="97191785"/>
<dbReference type="AlphaFoldDB" id="A0A3E3K2L8"/>
<accession>A0A3E3K2L8</accession>
<feature type="coiled-coil region" evidence="1">
    <location>
        <begin position="36"/>
        <end position="70"/>
    </location>
</feature>
<dbReference type="RefSeq" id="WP_024731781.1">
    <property type="nucleotide sequence ID" value="NZ_BAABYU010000001.1"/>
</dbReference>
<dbReference type="OrthoDB" id="1654682at2"/>
<evidence type="ECO:0000313" key="3">
    <source>
        <dbReference type="Proteomes" id="UP000261080"/>
    </source>
</evidence>
<evidence type="ECO:0000256" key="1">
    <source>
        <dbReference type="SAM" id="Coils"/>
    </source>
</evidence>
<protein>
    <submittedName>
        <fullName evidence="2">Molecular chaperone Hsp90</fullName>
    </submittedName>
</protein>
<proteinExistence type="predicted"/>
<keyword evidence="3" id="KW-1185">Reference proteome</keyword>